<dbReference type="Pfam" id="PF07687">
    <property type="entry name" value="M20_dimer"/>
    <property type="match status" value="1"/>
</dbReference>
<accession>A0A7C9II24</accession>
<name>A0A7C9II24_9RHOB</name>
<dbReference type="Pfam" id="PF01546">
    <property type="entry name" value="Peptidase_M20"/>
    <property type="match status" value="1"/>
</dbReference>
<protein>
    <submittedName>
        <fullName evidence="11">Acetylornithine deacetylase</fullName>
        <ecNumber evidence="11">3.5.1.16</ecNumber>
    </submittedName>
</protein>
<evidence type="ECO:0000256" key="4">
    <source>
        <dbReference type="ARBA" id="ARBA00022571"/>
    </source>
</evidence>
<evidence type="ECO:0000256" key="8">
    <source>
        <dbReference type="ARBA" id="ARBA00022833"/>
    </source>
</evidence>
<keyword evidence="9" id="KW-0170">Cobalt</keyword>
<dbReference type="NCBIfam" id="TIGR01892">
    <property type="entry name" value="AcOrn-deacetyl"/>
    <property type="match status" value="1"/>
</dbReference>
<dbReference type="CDD" id="cd03894">
    <property type="entry name" value="M20_ArgE"/>
    <property type="match status" value="1"/>
</dbReference>
<evidence type="ECO:0000256" key="3">
    <source>
        <dbReference type="ARBA" id="ARBA00022490"/>
    </source>
</evidence>
<sequence>MSTLDLTIAHLDRLVSFPTVSSDSNLELIHWIAEQLSNLDAQVEIMVSPEGDKANLFASFGPDEAGGIVLSGHTDVVPVEDQPWSTEPFALTRQDDRLLGRGTCDMKGFIACCLAVAPAIAAADLRRPIHFAFTYDEETGCLGGRELVAALSARDKRPALAIVGEPTEMRIIEGHKGCHEYTTVFHGLEGHGSDPDAGVSAVEYAVRYVSRLLEVKAELAANPVPGSRFSPPWTTINVGSLSGGVAHNVIAPLAEVSWDLRPVRDADQAWVKTTMEDFAQNTLLPEMQSVHPEAAIETHTIGEVQGLEPMDDNEARDLVMGLTGGNTTDVVSFGTEAGLFQSLGMSVVVCGPGSIVQAHKADEYIEVSELEACLAMLERLIERASS</sequence>
<reference evidence="11 12" key="1">
    <citation type="submission" date="2019-12" db="EMBL/GenBank/DDBJ databases">
        <authorList>
            <person name="Lee S.D."/>
        </authorList>
    </citation>
    <scope>NUCLEOTIDE SEQUENCE [LARGE SCALE GENOMIC DNA]</scope>
    <source>
        <strain evidence="11 12">GH1-50</strain>
    </source>
</reference>
<keyword evidence="12" id="KW-1185">Reference proteome</keyword>
<dbReference type="GO" id="GO:0006526">
    <property type="term" value="P:L-arginine biosynthetic process"/>
    <property type="evidence" value="ECO:0007669"/>
    <property type="project" value="UniProtKB-KW"/>
</dbReference>
<dbReference type="InterPro" id="IPR036264">
    <property type="entry name" value="Bact_exopeptidase_dim_dom"/>
</dbReference>
<dbReference type="RefSeq" id="WP_160764929.1">
    <property type="nucleotide sequence ID" value="NZ_WUPT01000002.1"/>
</dbReference>
<evidence type="ECO:0000256" key="2">
    <source>
        <dbReference type="ARBA" id="ARBA00005691"/>
    </source>
</evidence>
<dbReference type="InterPro" id="IPR002933">
    <property type="entry name" value="Peptidase_M20"/>
</dbReference>
<keyword evidence="5" id="KW-0028">Amino-acid biosynthesis</keyword>
<dbReference type="Gene3D" id="3.30.70.360">
    <property type="match status" value="1"/>
</dbReference>
<dbReference type="InterPro" id="IPR011650">
    <property type="entry name" value="Peptidase_M20_dimer"/>
</dbReference>
<gene>
    <name evidence="11" type="primary">argE</name>
    <name evidence="11" type="ORF">GQ651_14570</name>
</gene>
<dbReference type="Gene3D" id="3.40.630.10">
    <property type="entry name" value="Zn peptidases"/>
    <property type="match status" value="1"/>
</dbReference>
<evidence type="ECO:0000259" key="10">
    <source>
        <dbReference type="Pfam" id="PF07687"/>
    </source>
</evidence>
<comment type="caution">
    <text evidence="11">The sequence shown here is derived from an EMBL/GenBank/DDBJ whole genome shotgun (WGS) entry which is preliminary data.</text>
</comment>
<keyword evidence="7 11" id="KW-0378">Hydrolase</keyword>
<organism evidence="11 12">
    <name type="scientific">Kangsaoukella pontilimi</name>
    <dbReference type="NCBI Taxonomy" id="2691042"/>
    <lineage>
        <taxon>Bacteria</taxon>
        <taxon>Pseudomonadati</taxon>
        <taxon>Pseudomonadota</taxon>
        <taxon>Alphaproteobacteria</taxon>
        <taxon>Rhodobacterales</taxon>
        <taxon>Paracoccaceae</taxon>
        <taxon>Kangsaoukella</taxon>
    </lineage>
</organism>
<proteinExistence type="inferred from homology"/>
<dbReference type="SUPFAM" id="SSF53187">
    <property type="entry name" value="Zn-dependent exopeptidases"/>
    <property type="match status" value="1"/>
</dbReference>
<dbReference type="InterPro" id="IPR001261">
    <property type="entry name" value="ArgE/DapE_CS"/>
</dbReference>
<evidence type="ECO:0000256" key="7">
    <source>
        <dbReference type="ARBA" id="ARBA00022801"/>
    </source>
</evidence>
<reference evidence="11 12" key="2">
    <citation type="submission" date="2020-03" db="EMBL/GenBank/DDBJ databases">
        <title>Kangsaoukella pontilimi gen. nov., sp. nov., a new member of the family Rhodobacteraceae isolated from a tidal mudflat.</title>
        <authorList>
            <person name="Kim I.S."/>
        </authorList>
    </citation>
    <scope>NUCLEOTIDE SEQUENCE [LARGE SCALE GENOMIC DNA]</scope>
    <source>
        <strain evidence="11 12">GH1-50</strain>
    </source>
</reference>
<comment type="similarity">
    <text evidence="2">Belongs to the peptidase M20A family. ArgE subfamily.</text>
</comment>
<keyword evidence="6" id="KW-0479">Metal-binding</keyword>
<dbReference type="PANTHER" id="PTHR43808">
    <property type="entry name" value="ACETYLORNITHINE DEACETYLASE"/>
    <property type="match status" value="1"/>
</dbReference>
<dbReference type="InterPro" id="IPR050072">
    <property type="entry name" value="Peptidase_M20A"/>
</dbReference>
<dbReference type="GO" id="GO:0008777">
    <property type="term" value="F:acetylornithine deacetylase activity"/>
    <property type="evidence" value="ECO:0007669"/>
    <property type="project" value="UniProtKB-EC"/>
</dbReference>
<dbReference type="InterPro" id="IPR010169">
    <property type="entry name" value="AcOrn-deacetyl"/>
</dbReference>
<evidence type="ECO:0000256" key="1">
    <source>
        <dbReference type="ARBA" id="ARBA00001947"/>
    </source>
</evidence>
<dbReference type="AlphaFoldDB" id="A0A7C9II24"/>
<evidence type="ECO:0000256" key="5">
    <source>
        <dbReference type="ARBA" id="ARBA00022605"/>
    </source>
</evidence>
<keyword evidence="8" id="KW-0862">Zinc</keyword>
<evidence type="ECO:0000313" key="11">
    <source>
        <dbReference type="EMBL" id="MXQ09069.1"/>
    </source>
</evidence>
<dbReference type="PROSITE" id="PS00759">
    <property type="entry name" value="ARGE_DAPE_CPG2_2"/>
    <property type="match status" value="1"/>
</dbReference>
<evidence type="ECO:0000256" key="6">
    <source>
        <dbReference type="ARBA" id="ARBA00022723"/>
    </source>
</evidence>
<dbReference type="PANTHER" id="PTHR43808:SF31">
    <property type="entry name" value="N-ACETYL-L-CITRULLINE DEACETYLASE"/>
    <property type="match status" value="1"/>
</dbReference>
<evidence type="ECO:0000313" key="12">
    <source>
        <dbReference type="Proteomes" id="UP000480350"/>
    </source>
</evidence>
<evidence type="ECO:0000256" key="9">
    <source>
        <dbReference type="ARBA" id="ARBA00023285"/>
    </source>
</evidence>
<dbReference type="Proteomes" id="UP000480350">
    <property type="component" value="Unassembled WGS sequence"/>
</dbReference>
<dbReference type="NCBIfam" id="NF005710">
    <property type="entry name" value="PRK07522.1"/>
    <property type="match status" value="1"/>
</dbReference>
<dbReference type="EMBL" id="WUPT01000002">
    <property type="protein sequence ID" value="MXQ09069.1"/>
    <property type="molecule type" value="Genomic_DNA"/>
</dbReference>
<keyword evidence="4" id="KW-0055">Arginine biosynthesis</keyword>
<dbReference type="SUPFAM" id="SSF55031">
    <property type="entry name" value="Bacterial exopeptidase dimerisation domain"/>
    <property type="match status" value="1"/>
</dbReference>
<feature type="domain" description="Peptidase M20 dimerisation" evidence="10">
    <location>
        <begin position="174"/>
        <end position="283"/>
    </location>
</feature>
<dbReference type="EC" id="3.5.1.16" evidence="11"/>
<comment type="cofactor">
    <cofactor evidence="1">
        <name>Zn(2+)</name>
        <dbReference type="ChEBI" id="CHEBI:29105"/>
    </cofactor>
</comment>
<dbReference type="GO" id="GO:0046872">
    <property type="term" value="F:metal ion binding"/>
    <property type="evidence" value="ECO:0007669"/>
    <property type="project" value="UniProtKB-KW"/>
</dbReference>
<keyword evidence="3" id="KW-0963">Cytoplasm</keyword>